<feature type="compositionally biased region" description="Polar residues" evidence="1">
    <location>
        <begin position="372"/>
        <end position="384"/>
    </location>
</feature>
<reference evidence="2 3" key="1">
    <citation type="submission" date="2023-02" db="EMBL/GenBank/DDBJ databases">
        <title>LHISI_Scaffold_Assembly.</title>
        <authorList>
            <person name="Stuart O.P."/>
            <person name="Cleave R."/>
            <person name="Magrath M.J.L."/>
            <person name="Mikheyev A.S."/>
        </authorList>
    </citation>
    <scope>NUCLEOTIDE SEQUENCE [LARGE SCALE GENOMIC DNA]</scope>
    <source>
        <strain evidence="2">Daus_M_001</strain>
        <tissue evidence="2">Leg muscle</tissue>
    </source>
</reference>
<evidence type="ECO:0000256" key="1">
    <source>
        <dbReference type="SAM" id="MobiDB-lite"/>
    </source>
</evidence>
<evidence type="ECO:0000313" key="3">
    <source>
        <dbReference type="Proteomes" id="UP001159363"/>
    </source>
</evidence>
<proteinExistence type="predicted"/>
<dbReference type="EMBL" id="JARBHB010000005">
    <property type="protein sequence ID" value="KAJ8884346.1"/>
    <property type="molecule type" value="Genomic_DNA"/>
</dbReference>
<gene>
    <name evidence="2" type="ORF">PR048_016203</name>
</gene>
<protein>
    <submittedName>
        <fullName evidence="2">Uncharacterized protein</fullName>
    </submittedName>
</protein>
<organism evidence="2 3">
    <name type="scientific">Dryococelus australis</name>
    <dbReference type="NCBI Taxonomy" id="614101"/>
    <lineage>
        <taxon>Eukaryota</taxon>
        <taxon>Metazoa</taxon>
        <taxon>Ecdysozoa</taxon>
        <taxon>Arthropoda</taxon>
        <taxon>Hexapoda</taxon>
        <taxon>Insecta</taxon>
        <taxon>Pterygota</taxon>
        <taxon>Neoptera</taxon>
        <taxon>Polyneoptera</taxon>
        <taxon>Phasmatodea</taxon>
        <taxon>Verophasmatodea</taxon>
        <taxon>Anareolatae</taxon>
        <taxon>Phasmatidae</taxon>
        <taxon>Eurycanthinae</taxon>
        <taxon>Dryococelus</taxon>
    </lineage>
</organism>
<name>A0ABQ9HJN7_9NEOP</name>
<dbReference type="InterPro" id="IPR036397">
    <property type="entry name" value="RNaseH_sf"/>
</dbReference>
<accession>A0ABQ9HJN7</accession>
<sequence length="1313" mass="145989">MMQPHNPISQQDNSRLHTAWTSMTCLRDVNMLPWPARSSDLSLIENVRGQIGRKLRLTASMVDIGMLVGPAVAVSCSGEHPTSVCLHARPYRHMSLRYVWTNNILLECSAYGKANRVRSSARPIPHFRVRESYRTMPLFDGFSRGLQFPRPLNSGATPLPPHFAIIDSQEPRECWAHAVKKRDLSTSSIGACLAPMLTVFDSRRRYHARDRARTMQLVAQGFLGDLPYSCVPVLIRTSLHARRISSNLLALLQSMIRMAEVGFVDCDWWEGGGVAARCQEQPAPLPASGLYTLRNVTPPSASRFLCVSGIRSRHDVWDGKETRVAVQRRESSGVERVGGSAMLYSRAIRLQPPRSFRSRFTRPSARGPRWFSGQTISPPTQAKPQSIPDGARVHVNLAGRCRWSMGFLGDLPFTNAPAFWRCSILTSLHYHRLFKTSVLRSAHNSSPNSESICLQRSEYGAAPERKSAGNGRSPRKPADQRHRPARLPHAKVQGVTPPGIESGSPRWGMSSLTTTPPRPLLDLLSHTTIVHRCDVTVRHRQRRAIVSRGLSYHRHCNTTIVHRCDVTVRHRQRRAIVSRGRSYHRHCSTTIVHRCDVTVHHRQRRAIVSRGRSYHRHFNCTRSRLNLPLQVGSVCITQATRLGAVTAKEESLQHDGSTGKPVLQERGRYPVRQIGPFATARRGEADVVQDVLNILMCRSRSADHSPGEHRIMASSCSRHDATSHGRCVAEFCPSVSPFTAPMLAVSNFPPAVHSCRHSTLCWLVVYSVFPHLALKIAQSSELPSLKTIFNPPGCQERASCDKRIAVVRGGVCGGMPLEITTCSWVTSLSLANSFAQLTGTGKRSDAGHSQIGCVRVLTNGQVLSRLHCEWLRRRSSETTAAGITLCGRAFTTDRNRFKHGSRVDMGKVRCVWSSVGMQGRGKREIHKKTRQPVATSGVILTCENLGATPPVTRIEAQKLFHLALIVCTGSEYGAVLECKSVETGSSPRKPAEQRHCWHDCYLPERHRQELNPVNVHERRDSEPPHHLGPSLTNKAVPSDVREWNAPTRPRSRSEGAIRATLTRTPSVSSLLRARRAVFPSAPSPFPIPLHSFTPPVSLCFCELYLDPGVSPFVTFHHVLAPDSILYYCLGIMPIAFQSSLTSFIQLFLVEHVAFQIFLVNLLSFILIRCPAILNLLFHITLEIGSTLPYSSRLDLWVQNSPCFLALVGYKTKGAGKTKMSKQRLCKEVNRAVRRVRPLHLVSGSNEALGMEIGRAFGPDRPAPVARRMAAGSSQSHFRAARLFRECEPGSPITSVVKVAWEGHAVVVPDHQIG</sequence>
<dbReference type="Gene3D" id="3.30.420.10">
    <property type="entry name" value="Ribonuclease H-like superfamily/Ribonuclease H"/>
    <property type="match status" value="1"/>
</dbReference>
<comment type="caution">
    <text evidence="2">The sequence shown here is derived from an EMBL/GenBank/DDBJ whole genome shotgun (WGS) entry which is preliminary data.</text>
</comment>
<dbReference type="Proteomes" id="UP001159363">
    <property type="component" value="Chromosome 4"/>
</dbReference>
<evidence type="ECO:0000313" key="2">
    <source>
        <dbReference type="EMBL" id="KAJ8884346.1"/>
    </source>
</evidence>
<keyword evidence="3" id="KW-1185">Reference proteome</keyword>
<feature type="region of interest" description="Disordered" evidence="1">
    <location>
        <begin position="460"/>
        <end position="509"/>
    </location>
</feature>
<feature type="region of interest" description="Disordered" evidence="1">
    <location>
        <begin position="358"/>
        <end position="387"/>
    </location>
</feature>